<dbReference type="PRINTS" id="PR01840">
    <property type="entry name" value="TATCFAMILY"/>
</dbReference>
<evidence type="ECO:0008006" key="8">
    <source>
        <dbReference type="Google" id="ProtNLM"/>
    </source>
</evidence>
<feature type="transmembrane region" description="Helical" evidence="5">
    <location>
        <begin position="220"/>
        <end position="241"/>
    </location>
</feature>
<proteinExistence type="predicted"/>
<evidence type="ECO:0000256" key="4">
    <source>
        <dbReference type="ARBA" id="ARBA00023136"/>
    </source>
</evidence>
<evidence type="ECO:0000256" key="3">
    <source>
        <dbReference type="ARBA" id="ARBA00022989"/>
    </source>
</evidence>
<comment type="caution">
    <text evidence="6">The sequence shown here is derived from an EMBL/GenBank/DDBJ whole genome shotgun (WGS) entry which is preliminary data.</text>
</comment>
<keyword evidence="2 5" id="KW-0812">Transmembrane</keyword>
<keyword evidence="4 5" id="KW-0472">Membrane</keyword>
<reference evidence="6 7" key="1">
    <citation type="journal article" date="2016" name="Nat. Commun.">
        <title>Thousands of microbial genomes shed light on interconnected biogeochemical processes in an aquifer system.</title>
        <authorList>
            <person name="Anantharaman K."/>
            <person name="Brown C.T."/>
            <person name="Hug L.A."/>
            <person name="Sharon I."/>
            <person name="Castelle C.J."/>
            <person name="Probst A.J."/>
            <person name="Thomas B.C."/>
            <person name="Singh A."/>
            <person name="Wilkins M.J."/>
            <person name="Karaoz U."/>
            <person name="Brodie E.L."/>
            <person name="Williams K.H."/>
            <person name="Hubbard S.S."/>
            <person name="Banfield J.F."/>
        </authorList>
    </citation>
    <scope>NUCLEOTIDE SEQUENCE [LARGE SCALE GENOMIC DNA]</scope>
</reference>
<feature type="transmembrane region" description="Helical" evidence="5">
    <location>
        <begin position="78"/>
        <end position="99"/>
    </location>
</feature>
<feature type="transmembrane region" description="Helical" evidence="5">
    <location>
        <begin position="162"/>
        <end position="185"/>
    </location>
</feature>
<feature type="transmembrane region" description="Helical" evidence="5">
    <location>
        <begin position="27"/>
        <end position="45"/>
    </location>
</feature>
<dbReference type="Proteomes" id="UP000178533">
    <property type="component" value="Unassembled WGS sequence"/>
</dbReference>
<dbReference type="GO" id="GO:0043953">
    <property type="term" value="P:protein transport by the Tat complex"/>
    <property type="evidence" value="ECO:0007669"/>
    <property type="project" value="TreeGrafter"/>
</dbReference>
<feature type="transmembrane region" description="Helical" evidence="5">
    <location>
        <begin position="111"/>
        <end position="142"/>
    </location>
</feature>
<comment type="subcellular location">
    <subcellularLocation>
        <location evidence="1">Membrane</location>
        <topology evidence="1">Multi-pass membrane protein</topology>
    </subcellularLocation>
</comment>
<dbReference type="PANTHER" id="PTHR30371">
    <property type="entry name" value="SEC-INDEPENDENT PROTEIN TRANSLOCASE PROTEIN TATC"/>
    <property type="match status" value="1"/>
</dbReference>
<dbReference type="EMBL" id="MGFT01000021">
    <property type="protein sequence ID" value="OGM11441.1"/>
    <property type="molecule type" value="Genomic_DNA"/>
</dbReference>
<dbReference type="Pfam" id="PF00902">
    <property type="entry name" value="TatC"/>
    <property type="match status" value="1"/>
</dbReference>
<dbReference type="GO" id="GO:0033281">
    <property type="term" value="C:TAT protein transport complex"/>
    <property type="evidence" value="ECO:0007669"/>
    <property type="project" value="TreeGrafter"/>
</dbReference>
<keyword evidence="3 5" id="KW-1133">Transmembrane helix</keyword>
<dbReference type="AlphaFoldDB" id="A0A1F7X8W2"/>
<gene>
    <name evidence="6" type="ORF">A2W13_02580</name>
</gene>
<evidence type="ECO:0000313" key="7">
    <source>
        <dbReference type="Proteomes" id="UP000178533"/>
    </source>
</evidence>
<feature type="transmembrane region" description="Helical" evidence="5">
    <location>
        <begin position="197"/>
        <end position="214"/>
    </location>
</feature>
<dbReference type="GO" id="GO:0009977">
    <property type="term" value="F:proton motive force dependent protein transmembrane transporter activity"/>
    <property type="evidence" value="ECO:0007669"/>
    <property type="project" value="TreeGrafter"/>
</dbReference>
<sequence length="246" mass="28020">MTEKPAASLLEPYEKYIPFLFEVRKRLVFVVGIFLIASISGFFYYEKIVMFILKFLHLGGVNVVFTSPFQFFTLAINSGIVIGLIVVFPLLLSQVLSFVRPALKTKEYKLLLTLLPFSILLFVFGFGFGVSVMRYVIAIFYQKSVELKIGTVLDIELLLGKIITTGALMGLGFQFPIVMTVLLRLRLIKYKYFVKQRPMAYMIALCFVLLLPPTDLMSDIILTLPLVILFELTLILNRIVLKSHLL</sequence>
<dbReference type="GO" id="GO:0065002">
    <property type="term" value="P:intracellular protein transmembrane transport"/>
    <property type="evidence" value="ECO:0007669"/>
    <property type="project" value="TreeGrafter"/>
</dbReference>
<evidence type="ECO:0000256" key="1">
    <source>
        <dbReference type="ARBA" id="ARBA00004141"/>
    </source>
</evidence>
<organism evidence="6 7">
    <name type="scientific">Candidatus Woesebacteria bacterium RBG_16_36_11</name>
    <dbReference type="NCBI Taxonomy" id="1802481"/>
    <lineage>
        <taxon>Bacteria</taxon>
        <taxon>Candidatus Woeseibacteriota</taxon>
    </lineage>
</organism>
<evidence type="ECO:0000256" key="5">
    <source>
        <dbReference type="SAM" id="Phobius"/>
    </source>
</evidence>
<evidence type="ECO:0000313" key="6">
    <source>
        <dbReference type="EMBL" id="OGM11441.1"/>
    </source>
</evidence>
<dbReference type="InterPro" id="IPR002033">
    <property type="entry name" value="TatC"/>
</dbReference>
<accession>A0A1F7X8W2</accession>
<protein>
    <recommendedName>
        <fullName evidence="8">Sec-independent protein translocase protein TatC</fullName>
    </recommendedName>
</protein>
<dbReference type="PANTHER" id="PTHR30371:SF0">
    <property type="entry name" value="SEC-INDEPENDENT PROTEIN TRANSLOCASE PROTEIN TATC, CHLOROPLASTIC-RELATED"/>
    <property type="match status" value="1"/>
</dbReference>
<name>A0A1F7X8W2_9BACT</name>
<evidence type="ECO:0000256" key="2">
    <source>
        <dbReference type="ARBA" id="ARBA00022692"/>
    </source>
</evidence>